<evidence type="ECO:0000256" key="4">
    <source>
        <dbReference type="ARBA" id="ARBA00022692"/>
    </source>
</evidence>
<evidence type="ECO:0000256" key="3">
    <source>
        <dbReference type="ARBA" id="ARBA00022597"/>
    </source>
</evidence>
<keyword evidence="5 7" id="KW-1133">Transmembrane helix</keyword>
<dbReference type="SUPFAM" id="SSF103481">
    <property type="entry name" value="Multidrug resistance efflux transporter EmrE"/>
    <property type="match status" value="1"/>
</dbReference>
<proteinExistence type="inferred from homology"/>
<dbReference type="Pfam" id="PF04142">
    <property type="entry name" value="Nuc_sug_transp"/>
    <property type="match status" value="1"/>
</dbReference>
<keyword evidence="3" id="KW-0762">Sugar transport</keyword>
<dbReference type="NCBIfam" id="TIGR00803">
    <property type="entry name" value="nst"/>
    <property type="match status" value="1"/>
</dbReference>
<dbReference type="GO" id="GO:0015165">
    <property type="term" value="F:pyrimidine nucleotide-sugar transmembrane transporter activity"/>
    <property type="evidence" value="ECO:0007669"/>
    <property type="project" value="InterPro"/>
</dbReference>
<keyword evidence="6 7" id="KW-0472">Membrane</keyword>
<evidence type="ECO:0000256" key="5">
    <source>
        <dbReference type="ARBA" id="ARBA00022989"/>
    </source>
</evidence>
<feature type="transmembrane region" description="Helical" evidence="7">
    <location>
        <begin position="58"/>
        <end position="80"/>
    </location>
</feature>
<accession>A0A147BEL8</accession>
<feature type="transmembrane region" description="Helical" evidence="7">
    <location>
        <begin position="317"/>
        <end position="334"/>
    </location>
</feature>
<feature type="transmembrane region" description="Helical" evidence="7">
    <location>
        <begin position="194"/>
        <end position="215"/>
    </location>
</feature>
<name>A0A147BEL8_IXORI</name>
<keyword evidence="4 7" id="KW-0812">Transmembrane</keyword>
<feature type="transmembrane region" description="Helical" evidence="7">
    <location>
        <begin position="291"/>
        <end position="311"/>
    </location>
</feature>
<reference evidence="8" key="1">
    <citation type="journal article" date="2018" name="PLoS Negl. Trop. Dis.">
        <title>Sialome diversity of ticks revealed by RNAseq of single tick salivary glands.</title>
        <authorList>
            <person name="Perner J."/>
            <person name="Kropackova S."/>
            <person name="Kopacek P."/>
            <person name="Ribeiro J.M."/>
        </authorList>
    </citation>
    <scope>NUCLEOTIDE SEQUENCE</scope>
    <source>
        <strain evidence="8">Siblings of single egg batch collected in Ceske Budejovice</strain>
        <tissue evidence="8">Salivary glands</tissue>
    </source>
</reference>
<keyword evidence="3" id="KW-0813">Transport</keyword>
<organism evidence="8">
    <name type="scientific">Ixodes ricinus</name>
    <name type="common">Common tick</name>
    <name type="synonym">Acarus ricinus</name>
    <dbReference type="NCBI Taxonomy" id="34613"/>
    <lineage>
        <taxon>Eukaryota</taxon>
        <taxon>Metazoa</taxon>
        <taxon>Ecdysozoa</taxon>
        <taxon>Arthropoda</taxon>
        <taxon>Chelicerata</taxon>
        <taxon>Arachnida</taxon>
        <taxon>Acari</taxon>
        <taxon>Parasitiformes</taxon>
        <taxon>Ixodida</taxon>
        <taxon>Ixodoidea</taxon>
        <taxon>Ixodidae</taxon>
        <taxon>Ixodinae</taxon>
        <taxon>Ixodes</taxon>
    </lineage>
</organism>
<feature type="transmembrane region" description="Helical" evidence="7">
    <location>
        <begin position="264"/>
        <end position="284"/>
    </location>
</feature>
<evidence type="ECO:0000313" key="8">
    <source>
        <dbReference type="EMBL" id="JAR89237.1"/>
    </source>
</evidence>
<evidence type="ECO:0000256" key="7">
    <source>
        <dbReference type="SAM" id="Phobius"/>
    </source>
</evidence>
<dbReference type="PANTHER" id="PTHR10231">
    <property type="entry name" value="NUCLEOTIDE-SUGAR TRANSMEMBRANE TRANSPORTER"/>
    <property type="match status" value="1"/>
</dbReference>
<dbReference type="InterPro" id="IPR037185">
    <property type="entry name" value="EmrE-like"/>
</dbReference>
<evidence type="ECO:0000256" key="1">
    <source>
        <dbReference type="ARBA" id="ARBA00004141"/>
    </source>
</evidence>
<comment type="subcellular location">
    <subcellularLocation>
        <location evidence="1">Membrane</location>
        <topology evidence="1">Multi-pass membrane protein</topology>
    </subcellularLocation>
</comment>
<sequence>MSPTNKEEILHIGPNTMIAEQLKSGTQSMLKYASLVTLTVQNAALNLTMRMARTQKDLFISSTAVIMAEVIKLITCLVMVRLDEGSFQKWRTALHRTVVLQPFDTLKVAIPSLVYNIQNNLLYVGATHLDAATCQVTYQLKILTTAVFSLALLQKKISKTQWAALFVLFAGVALVQLAQLGAPAPNPSGHVQRPMVGFLAIAAACCLSGFAGVYFEKILKGSDVSVWMRNVQLSTFAVPFGLLTTLVSDYEEVHTRGFFHGYNALIWTVILLQALGGLLVAVVVKYADNILKGFATSLAIVLSCVVSVYAFEFQLTGKFVVGAGLVMASIFLYSKPPSPTASFHSRRVILDTWTRSQKFRTLPHICIRCK</sequence>
<dbReference type="InterPro" id="IPR007271">
    <property type="entry name" value="Nuc_sug_transpt"/>
</dbReference>
<feature type="transmembrane region" description="Helical" evidence="7">
    <location>
        <begin position="227"/>
        <end position="244"/>
    </location>
</feature>
<evidence type="ECO:0000256" key="6">
    <source>
        <dbReference type="ARBA" id="ARBA00023136"/>
    </source>
</evidence>
<feature type="transmembrane region" description="Helical" evidence="7">
    <location>
        <begin position="162"/>
        <end position="182"/>
    </location>
</feature>
<dbReference type="PIRSF" id="PIRSF005799">
    <property type="entry name" value="UDP-gal_transpt"/>
    <property type="match status" value="1"/>
</dbReference>
<protein>
    <submittedName>
        <fullName evidence="8">Putative udp-galactose transporter</fullName>
    </submittedName>
</protein>
<dbReference type="GO" id="GO:0000139">
    <property type="term" value="C:Golgi membrane"/>
    <property type="evidence" value="ECO:0007669"/>
    <property type="project" value="InterPro"/>
</dbReference>
<evidence type="ECO:0000256" key="2">
    <source>
        <dbReference type="ARBA" id="ARBA00009976"/>
    </source>
</evidence>
<comment type="similarity">
    <text evidence="2">Belongs to the nucleotide-sugar transporter family. SLC35A subfamily.</text>
</comment>
<dbReference type="AlphaFoldDB" id="A0A147BEL8"/>
<dbReference type="EMBL" id="GEGO01006167">
    <property type="protein sequence ID" value="JAR89237.1"/>
    <property type="molecule type" value="Transcribed_RNA"/>
</dbReference>